<protein>
    <submittedName>
        <fullName evidence="1">Uncharacterized protein</fullName>
    </submittedName>
</protein>
<reference evidence="1 2" key="1">
    <citation type="journal article" date="2019" name="Int. J. Syst. Evol. Microbiol.">
        <title>The Global Catalogue of Microorganisms (GCM) 10K type strain sequencing project: providing services to taxonomists for standard genome sequencing and annotation.</title>
        <authorList>
            <consortium name="The Broad Institute Genomics Platform"/>
            <consortium name="The Broad Institute Genome Sequencing Center for Infectious Disease"/>
            <person name="Wu L."/>
            <person name="Ma J."/>
        </authorList>
    </citation>
    <scope>NUCLEOTIDE SEQUENCE [LARGE SCALE GENOMIC DNA]</scope>
    <source>
        <strain evidence="1 2">CGMCC 1.12720</strain>
    </source>
</reference>
<comment type="caution">
    <text evidence="1">The sequence shown here is derived from an EMBL/GenBank/DDBJ whole genome shotgun (WGS) entry which is preliminary data.</text>
</comment>
<evidence type="ECO:0000313" key="2">
    <source>
        <dbReference type="Proteomes" id="UP000605392"/>
    </source>
</evidence>
<name>A0ACB5PS70_9BACT</name>
<dbReference type="EMBL" id="BMFN01000002">
    <property type="protein sequence ID" value="GGF66577.1"/>
    <property type="molecule type" value="Genomic_DNA"/>
</dbReference>
<proteinExistence type="predicted"/>
<gene>
    <name evidence="1" type="ORF">GCM10011375_21950</name>
</gene>
<keyword evidence="2" id="KW-1185">Reference proteome</keyword>
<evidence type="ECO:0000313" key="1">
    <source>
        <dbReference type="EMBL" id="GGF66577.1"/>
    </source>
</evidence>
<dbReference type="Proteomes" id="UP000605392">
    <property type="component" value="Unassembled WGS sequence"/>
</dbReference>
<sequence length="145" mass="16714">MFRKDPASSNKQFYSIKKLHSLHLSDGRTYVMRKMLPVSKRNTLCLLLERLAGGRANLYRSTYNLFGNNPDEVYANQSALIYYYIERSTERTRAPYLLQATTFRNDLRSLFSDCSTAPIITGKFSESNLLHLVQQYNTCKGNLTP</sequence>
<accession>A0ACB5PS70</accession>
<organism evidence="1 2">
    <name type="scientific">Hymenobacter qilianensis</name>
    <dbReference type="NCBI Taxonomy" id="1385715"/>
    <lineage>
        <taxon>Bacteria</taxon>
        <taxon>Pseudomonadati</taxon>
        <taxon>Bacteroidota</taxon>
        <taxon>Cytophagia</taxon>
        <taxon>Cytophagales</taxon>
        <taxon>Hymenobacteraceae</taxon>
        <taxon>Hymenobacter</taxon>
    </lineage>
</organism>